<dbReference type="InterPro" id="IPR016181">
    <property type="entry name" value="Acyl_CoA_acyltransferase"/>
</dbReference>
<keyword evidence="2" id="KW-0808">Transferase</keyword>
<dbReference type="PANTHER" id="PTHR13355:SF11">
    <property type="entry name" value="GLUCOSAMINE 6-PHOSPHATE N-ACETYLTRANSFERASE"/>
    <property type="match status" value="1"/>
</dbReference>
<accession>A0A1F6NE01</accession>
<dbReference type="GO" id="GO:0004343">
    <property type="term" value="F:glucosamine 6-phosphate N-acetyltransferase activity"/>
    <property type="evidence" value="ECO:0007669"/>
    <property type="project" value="TreeGrafter"/>
</dbReference>
<feature type="domain" description="N-acetyltransferase" evidence="1">
    <location>
        <begin position="1"/>
        <end position="110"/>
    </location>
</feature>
<dbReference type="Pfam" id="PF00583">
    <property type="entry name" value="Acetyltransf_1"/>
    <property type="match status" value="1"/>
</dbReference>
<dbReference type="PANTHER" id="PTHR13355">
    <property type="entry name" value="GLUCOSAMINE 6-PHOSPHATE N-ACETYLTRANSFERASE"/>
    <property type="match status" value="1"/>
</dbReference>
<dbReference type="CDD" id="cd04301">
    <property type="entry name" value="NAT_SF"/>
    <property type="match status" value="1"/>
</dbReference>
<evidence type="ECO:0000313" key="2">
    <source>
        <dbReference type="EMBL" id="OGH82061.1"/>
    </source>
</evidence>
<dbReference type="SUPFAM" id="SSF55729">
    <property type="entry name" value="Acyl-CoA N-acyltransferases (Nat)"/>
    <property type="match status" value="1"/>
</dbReference>
<dbReference type="Proteomes" id="UP000176300">
    <property type="component" value="Unassembled WGS sequence"/>
</dbReference>
<dbReference type="STRING" id="1798697.A2373_03435"/>
<comment type="caution">
    <text evidence="2">The sequence shown here is derived from an EMBL/GenBank/DDBJ whole genome shotgun (WGS) entry which is preliminary data.</text>
</comment>
<dbReference type="InterPro" id="IPR000182">
    <property type="entry name" value="GNAT_dom"/>
</dbReference>
<proteinExistence type="predicted"/>
<gene>
    <name evidence="2" type="ORF">A2373_03435</name>
</gene>
<dbReference type="Gene3D" id="3.40.630.30">
    <property type="match status" value="1"/>
</dbReference>
<organism evidence="2 3">
    <name type="scientific">Candidatus Magasanikbacteria bacterium RIFOXYB1_FULL_40_15</name>
    <dbReference type="NCBI Taxonomy" id="1798697"/>
    <lineage>
        <taxon>Bacteria</taxon>
        <taxon>Candidatus Magasanikiibacteriota</taxon>
    </lineage>
</organism>
<evidence type="ECO:0000259" key="1">
    <source>
        <dbReference type="PROSITE" id="PS51186"/>
    </source>
</evidence>
<evidence type="ECO:0000313" key="3">
    <source>
        <dbReference type="Proteomes" id="UP000176300"/>
    </source>
</evidence>
<dbReference type="AlphaFoldDB" id="A0A1F6NE01"/>
<dbReference type="PROSITE" id="PS51186">
    <property type="entry name" value="GNAT"/>
    <property type="match status" value="1"/>
</dbReference>
<name>A0A1F6NE01_9BACT</name>
<dbReference type="InterPro" id="IPR039143">
    <property type="entry name" value="GNPNAT1-like"/>
</dbReference>
<reference evidence="2 3" key="1">
    <citation type="journal article" date="2016" name="Nat. Commun.">
        <title>Thousands of microbial genomes shed light on interconnected biogeochemical processes in an aquifer system.</title>
        <authorList>
            <person name="Anantharaman K."/>
            <person name="Brown C.T."/>
            <person name="Hug L.A."/>
            <person name="Sharon I."/>
            <person name="Castelle C.J."/>
            <person name="Probst A.J."/>
            <person name="Thomas B.C."/>
            <person name="Singh A."/>
            <person name="Wilkins M.J."/>
            <person name="Karaoz U."/>
            <person name="Brodie E.L."/>
            <person name="Williams K.H."/>
            <person name="Hubbard S.S."/>
            <person name="Banfield J.F."/>
        </authorList>
    </citation>
    <scope>NUCLEOTIDE SEQUENCE [LARGE SCALE GENOMIC DNA]</scope>
</reference>
<dbReference type="EMBL" id="MFQS01000051">
    <property type="protein sequence ID" value="OGH82061.1"/>
    <property type="molecule type" value="Genomic_DNA"/>
</dbReference>
<sequence>MNFKKQEENNNTSIKIECEVDGKIMGHAYLYIIKNDLHDRPYGLLEDLFVEEEYRGQGIGKKILNEALEEAKKNNCYKLISQSRYERTGVHEFYKKNGLTDYGKNFRINL</sequence>
<protein>
    <submittedName>
        <fullName evidence="2">GNAT family N-acetyltransferase</fullName>
    </submittedName>
</protein>